<feature type="signal peptide" evidence="1">
    <location>
        <begin position="1"/>
        <end position="28"/>
    </location>
</feature>
<organism evidence="2 3">
    <name type="scientific">Granulicella rosea</name>
    <dbReference type="NCBI Taxonomy" id="474952"/>
    <lineage>
        <taxon>Bacteria</taxon>
        <taxon>Pseudomonadati</taxon>
        <taxon>Acidobacteriota</taxon>
        <taxon>Terriglobia</taxon>
        <taxon>Terriglobales</taxon>
        <taxon>Acidobacteriaceae</taxon>
        <taxon>Granulicella</taxon>
    </lineage>
</organism>
<evidence type="ECO:0000256" key="1">
    <source>
        <dbReference type="SAM" id="SignalP"/>
    </source>
</evidence>
<name>A0A239KJ90_9BACT</name>
<keyword evidence="3" id="KW-1185">Reference proteome</keyword>
<dbReference type="OrthoDB" id="263516at2"/>
<proteinExistence type="predicted"/>
<accession>A0A239KJ90</accession>
<dbReference type="EMBL" id="FZOU01000005">
    <property type="protein sequence ID" value="SNT18447.1"/>
    <property type="molecule type" value="Genomic_DNA"/>
</dbReference>
<feature type="chain" id="PRO_5012534467" description="DUF4157 domain-containing protein" evidence="1">
    <location>
        <begin position="29"/>
        <end position="511"/>
    </location>
</feature>
<sequence>MALGRVWGRRPAAAVGVAYCLLTAGSWAQGTVAAPEKAPTTMSKEQVKDLFNSVDDILSFASTDTKLPVLHKVKRTLVSRDQVIHYLTKKFSEDESAKRLENSEIVLKKFGLLDHDFHLQPFMLSLLTEQVAGFYDEKTKTVNLLDYVAADEQKPVLAHELTHALQDQKVGLEKWSASPVQGSKNVGEDNRRLQVDELETARQAVTEGQAMVVFIDYTLRTSGKTLADMPEMGAKMRDMAADTSGSPVMARAPLLLQRSLTFPYSDGLNFEQQLLLKGGKDMAFAGALDRPPGSSFEIIHPSAYIAKVPVPVLPLPDVHGLLDADWAPYDMGVMGELDVQIMTELFGGRQMAVALSPQWAGGIYYAAQKRSASAEEKLKTSSIGLMYFSKWKEPDSARSFLHVYGSELARKYGHVVRRPKDEKSDDIGDDEEVYTTDEGDVLLSITGATVFVSEGFPLATARRLRDSVQAVQPTGRVQSVQLDAPTLHDPALGLVRSFASYGVMKVATHVP</sequence>
<evidence type="ECO:0008006" key="4">
    <source>
        <dbReference type="Google" id="ProtNLM"/>
    </source>
</evidence>
<dbReference type="AlphaFoldDB" id="A0A239KJ90"/>
<protein>
    <recommendedName>
        <fullName evidence="4">DUF4157 domain-containing protein</fullName>
    </recommendedName>
</protein>
<keyword evidence="1" id="KW-0732">Signal</keyword>
<gene>
    <name evidence="2" type="ORF">SAMN05421770_10513</name>
</gene>
<dbReference type="RefSeq" id="WP_142988358.1">
    <property type="nucleotide sequence ID" value="NZ_FZOU01000005.1"/>
</dbReference>
<evidence type="ECO:0000313" key="2">
    <source>
        <dbReference type="EMBL" id="SNT18447.1"/>
    </source>
</evidence>
<reference evidence="2 3" key="1">
    <citation type="submission" date="2017-06" db="EMBL/GenBank/DDBJ databases">
        <authorList>
            <person name="Kim H.J."/>
            <person name="Triplett B.A."/>
        </authorList>
    </citation>
    <scope>NUCLEOTIDE SEQUENCE [LARGE SCALE GENOMIC DNA]</scope>
    <source>
        <strain evidence="2 3">DSM 18704</strain>
    </source>
</reference>
<evidence type="ECO:0000313" key="3">
    <source>
        <dbReference type="Proteomes" id="UP000198356"/>
    </source>
</evidence>
<dbReference type="Proteomes" id="UP000198356">
    <property type="component" value="Unassembled WGS sequence"/>
</dbReference>